<accession>A0A1G6XB76</accession>
<dbReference type="AlphaFoldDB" id="A0A1G6XB76"/>
<dbReference type="Pfam" id="PF01272">
    <property type="entry name" value="GreA_GreB"/>
    <property type="match status" value="1"/>
</dbReference>
<dbReference type="EMBL" id="FNAI01000002">
    <property type="protein sequence ID" value="SDD75469.1"/>
    <property type="molecule type" value="Genomic_DNA"/>
</dbReference>
<sequence length="131" mass="14783">MKTEQLTITQGELDLLKKHLKNSDLTDFNKRKLLTELESAQVVAEDELPEDAICLNAVVQVQEVVGKQSFIFQIVLPLAADIKKNKISIFAPIAIALLGYRKGARIQWEMPNGMQEFEILKVNRLAQHSIV</sequence>
<feature type="domain" description="Transcription elongation factor GreA/GreB C-terminal" evidence="1">
    <location>
        <begin position="49"/>
        <end position="123"/>
    </location>
</feature>
<dbReference type="RefSeq" id="WP_091146541.1">
    <property type="nucleotide sequence ID" value="NZ_FNAI01000002.1"/>
</dbReference>
<dbReference type="InterPro" id="IPR001437">
    <property type="entry name" value="Tscrpt_elong_fac_GreA/B_C"/>
</dbReference>
<dbReference type="Proteomes" id="UP000199072">
    <property type="component" value="Unassembled WGS sequence"/>
</dbReference>
<organism evidence="2 3">
    <name type="scientific">Mucilaginibacter pineti</name>
    <dbReference type="NCBI Taxonomy" id="1391627"/>
    <lineage>
        <taxon>Bacteria</taxon>
        <taxon>Pseudomonadati</taxon>
        <taxon>Bacteroidota</taxon>
        <taxon>Sphingobacteriia</taxon>
        <taxon>Sphingobacteriales</taxon>
        <taxon>Sphingobacteriaceae</taxon>
        <taxon>Mucilaginibacter</taxon>
    </lineage>
</organism>
<keyword evidence="2" id="KW-0808">Transferase</keyword>
<dbReference type="PANTHER" id="PTHR30437:SF5">
    <property type="entry name" value="REGULATOR OF NUCLEOSIDE DIPHOSPHATE KINASE"/>
    <property type="match status" value="1"/>
</dbReference>
<dbReference type="STRING" id="1391627.SAMN05216464_102474"/>
<keyword evidence="3" id="KW-1185">Reference proteome</keyword>
<dbReference type="GO" id="GO:0006354">
    <property type="term" value="P:DNA-templated transcription elongation"/>
    <property type="evidence" value="ECO:0007669"/>
    <property type="project" value="TreeGrafter"/>
</dbReference>
<evidence type="ECO:0000259" key="1">
    <source>
        <dbReference type="Pfam" id="PF01272"/>
    </source>
</evidence>
<name>A0A1G6XB76_9SPHI</name>
<dbReference type="GO" id="GO:0032784">
    <property type="term" value="P:regulation of DNA-templated transcription elongation"/>
    <property type="evidence" value="ECO:0007669"/>
    <property type="project" value="InterPro"/>
</dbReference>
<evidence type="ECO:0000313" key="3">
    <source>
        <dbReference type="Proteomes" id="UP000199072"/>
    </source>
</evidence>
<evidence type="ECO:0000313" key="2">
    <source>
        <dbReference type="EMBL" id="SDD75469.1"/>
    </source>
</evidence>
<proteinExistence type="predicted"/>
<dbReference type="PANTHER" id="PTHR30437">
    <property type="entry name" value="TRANSCRIPTION ELONGATION FACTOR GREA"/>
    <property type="match status" value="1"/>
</dbReference>
<protein>
    <submittedName>
        <fullName evidence="2">Regulator of nucleoside diphosphate kinase</fullName>
    </submittedName>
</protein>
<dbReference type="Gene3D" id="3.10.50.30">
    <property type="entry name" value="Transcription elongation factor, GreA/GreB, C-terminal domain"/>
    <property type="match status" value="1"/>
</dbReference>
<dbReference type="InterPro" id="IPR023459">
    <property type="entry name" value="Tscrpt_elong_fac_GreA/B_fam"/>
</dbReference>
<dbReference type="InterPro" id="IPR036953">
    <property type="entry name" value="GreA/GreB_C_sf"/>
</dbReference>
<dbReference type="SUPFAM" id="SSF54534">
    <property type="entry name" value="FKBP-like"/>
    <property type="match status" value="1"/>
</dbReference>
<gene>
    <name evidence="2" type="ORF">SAMN05216464_102474</name>
</gene>
<reference evidence="2 3" key="1">
    <citation type="submission" date="2016-10" db="EMBL/GenBank/DDBJ databases">
        <authorList>
            <person name="de Groot N.N."/>
        </authorList>
    </citation>
    <scope>NUCLEOTIDE SEQUENCE [LARGE SCALE GENOMIC DNA]</scope>
    <source>
        <strain evidence="2 3">47C3B</strain>
    </source>
</reference>
<dbReference type="OrthoDB" id="192847at2"/>
<dbReference type="GO" id="GO:0070063">
    <property type="term" value="F:RNA polymerase binding"/>
    <property type="evidence" value="ECO:0007669"/>
    <property type="project" value="InterPro"/>
</dbReference>
<keyword evidence="2" id="KW-0418">Kinase</keyword>
<dbReference type="GO" id="GO:0016301">
    <property type="term" value="F:kinase activity"/>
    <property type="evidence" value="ECO:0007669"/>
    <property type="project" value="UniProtKB-KW"/>
</dbReference>
<dbReference type="GO" id="GO:0003677">
    <property type="term" value="F:DNA binding"/>
    <property type="evidence" value="ECO:0007669"/>
    <property type="project" value="InterPro"/>
</dbReference>